<dbReference type="GO" id="GO:0005886">
    <property type="term" value="C:plasma membrane"/>
    <property type="evidence" value="ECO:0007669"/>
    <property type="project" value="UniProtKB-SubCell"/>
</dbReference>
<proteinExistence type="inferred from homology"/>
<sequence>MKNAIAHLLGAATSSKSETPWLTDLEFRKVIRSTDGAESKGTTVPIGIDGNGEIVANGHRGAVLVVGGPHAAKTASIMVPNAVSYTGSMIALDPHGVICGMTARYRETELGQNVITIQRGGGVGIDVLEILDPEHPDFRAQVRELVEQLAGSPAKSCNSDAEVSERDDAEAFYDHHARRLMEAMIIAELADWHFGGSLAPTIRNIYSLVGLPFEELKPYLDKNAAEFRIRSFGEHNTDHIRSAAEYHTKFDDRVLQNVIMSASVLFAWLGDEELVKLVSGDELTCLSPLDGKTTVYLGFTPDELQVSPCAKAIIYAFLVAQDQTFEKSEILYLLDGMPMLGNFDFLHERLMFRGRQTGIKFVGTVISLRGFKEAAGSEAMAIWMDNAGLILFSDISGRADAEYISELLGVAPCVALDPKTGQKSEALRPLLASDEIGRLDCTKWLAVSMGRSFAMIDKLASFDHAGRVRMHPDISARCASNPIHVVGAKEVT</sequence>
<dbReference type="InterPro" id="IPR003688">
    <property type="entry name" value="TraG/VirD4"/>
</dbReference>
<dbReference type="InterPro" id="IPR027417">
    <property type="entry name" value="P-loop_NTPase"/>
</dbReference>
<keyword evidence="6" id="KW-0472">Membrane</keyword>
<dbReference type="EMBL" id="CXST01000006">
    <property type="protein sequence ID" value="CTQ47272.1"/>
    <property type="molecule type" value="Genomic_DNA"/>
</dbReference>
<evidence type="ECO:0000256" key="3">
    <source>
        <dbReference type="ARBA" id="ARBA00022475"/>
    </source>
</evidence>
<organism evidence="7 8">
    <name type="scientific">Roseibium aggregatum</name>
    <dbReference type="NCBI Taxonomy" id="187304"/>
    <lineage>
        <taxon>Bacteria</taxon>
        <taxon>Pseudomonadati</taxon>
        <taxon>Pseudomonadota</taxon>
        <taxon>Alphaproteobacteria</taxon>
        <taxon>Hyphomicrobiales</taxon>
        <taxon>Stappiaceae</taxon>
        <taxon>Roseibium</taxon>
    </lineage>
</organism>
<dbReference type="PANTHER" id="PTHR37937">
    <property type="entry name" value="CONJUGATIVE TRANSFER: DNA TRANSPORT"/>
    <property type="match status" value="1"/>
</dbReference>
<reference evidence="8" key="1">
    <citation type="submission" date="2015-07" db="EMBL/GenBank/DDBJ databases">
        <authorList>
            <person name="Rodrigo-Torres Lidia"/>
            <person name="Arahal R.David."/>
        </authorList>
    </citation>
    <scope>NUCLEOTIDE SEQUENCE [LARGE SCALE GENOMIC DNA]</scope>
    <source>
        <strain evidence="8">CECT 4801</strain>
    </source>
</reference>
<comment type="similarity">
    <text evidence="2">Belongs to the VirD4/TraG family.</text>
</comment>
<evidence type="ECO:0000256" key="4">
    <source>
        <dbReference type="ARBA" id="ARBA00022692"/>
    </source>
</evidence>
<protein>
    <submittedName>
        <fullName evidence="7">Conjugal transfer coupling protein TraG</fullName>
    </submittedName>
</protein>
<name>A0A0M6YB17_9HYPH</name>
<evidence type="ECO:0000313" key="8">
    <source>
        <dbReference type="Proteomes" id="UP000048926"/>
    </source>
</evidence>
<keyword evidence="8" id="KW-1185">Reference proteome</keyword>
<comment type="subcellular location">
    <subcellularLocation>
        <location evidence="1">Cell membrane</location>
        <topology evidence="1">Multi-pass membrane protein</topology>
    </subcellularLocation>
</comment>
<dbReference type="InterPro" id="IPR051539">
    <property type="entry name" value="T4SS-coupling_protein"/>
</dbReference>
<dbReference type="AlphaFoldDB" id="A0A0M6YB17"/>
<keyword evidence="3" id="KW-1003">Cell membrane</keyword>
<dbReference type="RefSeq" id="WP_055661313.1">
    <property type="nucleotide sequence ID" value="NZ_CXST01000006.1"/>
</dbReference>
<evidence type="ECO:0000256" key="2">
    <source>
        <dbReference type="ARBA" id="ARBA00008806"/>
    </source>
</evidence>
<dbReference type="Pfam" id="PF02534">
    <property type="entry name" value="T4SS-DNA_transf"/>
    <property type="match status" value="1"/>
</dbReference>
<evidence type="ECO:0000256" key="5">
    <source>
        <dbReference type="ARBA" id="ARBA00022989"/>
    </source>
</evidence>
<keyword evidence="4" id="KW-0812">Transmembrane</keyword>
<accession>A0A0M6YB17</accession>
<dbReference type="Gene3D" id="3.40.50.300">
    <property type="entry name" value="P-loop containing nucleotide triphosphate hydrolases"/>
    <property type="match status" value="1"/>
</dbReference>
<dbReference type="PANTHER" id="PTHR37937:SF1">
    <property type="entry name" value="CONJUGATIVE TRANSFER: DNA TRANSPORT"/>
    <property type="match status" value="1"/>
</dbReference>
<dbReference type="Proteomes" id="UP000048926">
    <property type="component" value="Unassembled WGS sequence"/>
</dbReference>
<gene>
    <name evidence="7" type="ORF">LAL4801_05734</name>
</gene>
<evidence type="ECO:0000256" key="6">
    <source>
        <dbReference type="ARBA" id="ARBA00023136"/>
    </source>
</evidence>
<keyword evidence="5" id="KW-1133">Transmembrane helix</keyword>
<evidence type="ECO:0000256" key="1">
    <source>
        <dbReference type="ARBA" id="ARBA00004651"/>
    </source>
</evidence>
<evidence type="ECO:0000313" key="7">
    <source>
        <dbReference type="EMBL" id="CTQ47272.1"/>
    </source>
</evidence>